<dbReference type="EMBL" id="JAPDDR010000006">
    <property type="protein sequence ID" value="MCW1914538.1"/>
    <property type="molecule type" value="Genomic_DNA"/>
</dbReference>
<dbReference type="RefSeq" id="WP_264514070.1">
    <property type="nucleotide sequence ID" value="NZ_JAPDDR010000006.1"/>
</dbReference>
<evidence type="ECO:0000256" key="1">
    <source>
        <dbReference type="SAM" id="MobiDB-lite"/>
    </source>
</evidence>
<feature type="region of interest" description="Disordered" evidence="1">
    <location>
        <begin position="459"/>
        <end position="491"/>
    </location>
</feature>
<sequence>MKSRLQAILLASLATPVASAQTTLFSDNFTVANTTNFDAAALTGRRTGLLSEEVFVRSALVQQHIQDNQLRFAGGGRVRFQNSSGWYNWATGASLAPITTAGGVRVSFDWIPVNNTSTNWISFDVGFSSGSGEPNPRVNHPETDYGILFRHNGATERFDNGTNKGPGGSFTNVLTNRHVVIDYVFPDFNDSSTVKVRASVNGTVVTTSTIEGVLRPYELFTWANNAGGLFMELGTNEAGQLIDNYTVSTVPVEYSVQLASGSFISGLDPGELVSNLIGTTFAKGDEPSTFTFVAGEGDADNGKFVIDGQSIERGAYDFTGDSNGATYNIRVQGTGTVTGGTAQVALVLTLINDDDADGLVDDWELEFAGNLTDLNGLATGPGPGAGSGDFDNDGISDLEEFEYSNGAFPDINPVLADTDGDTLKDNEEIAGAGLRPPTNPTLADTDKDGLSDLVETSLTAYTSPTDTGSNPIDPDTDLDGARDGFEVDQGTDPCMASSRPALPAGFAVVRVTDDLSTGIDVSKYYTHKISGGGAATINDVELQGMTMGNFPPNFSWSISSGGAGAIAPVNNGDWNPVAGEVTGGGLLTMLGGFTYANNGDPGVVQTYTLSGLIPGESYQLRLFIRKWDTEATGRPNDLTFINGSTEVTPFQGLLEDRPGTVLSTGNDDHAYCLVYNYVAETNQLVIEASPHASSIVASGSFHLYGLTNEGLSGAPAVLAVTSVVRQGSGAVEINFLGAANTEYQVTKSANLSDTFVPLVPPLTVTTDGSGLGQVTVPAAEASEAREFYRVED</sequence>
<comment type="caution">
    <text evidence="3">The sequence shown here is derived from an EMBL/GenBank/DDBJ whole genome shotgun (WGS) entry which is preliminary data.</text>
</comment>
<keyword evidence="2" id="KW-0732">Signal</keyword>
<evidence type="ECO:0008006" key="5">
    <source>
        <dbReference type="Google" id="ProtNLM"/>
    </source>
</evidence>
<name>A0ABT3G3X4_9BACT</name>
<organism evidence="3 4">
    <name type="scientific">Luteolibacter rhizosphaerae</name>
    <dbReference type="NCBI Taxonomy" id="2989719"/>
    <lineage>
        <taxon>Bacteria</taxon>
        <taxon>Pseudomonadati</taxon>
        <taxon>Verrucomicrobiota</taxon>
        <taxon>Verrucomicrobiia</taxon>
        <taxon>Verrucomicrobiales</taxon>
        <taxon>Verrucomicrobiaceae</taxon>
        <taxon>Luteolibacter</taxon>
    </lineage>
</organism>
<feature type="signal peptide" evidence="2">
    <location>
        <begin position="1"/>
        <end position="20"/>
    </location>
</feature>
<evidence type="ECO:0000256" key="2">
    <source>
        <dbReference type="SAM" id="SignalP"/>
    </source>
</evidence>
<accession>A0ABT3G3X4</accession>
<gene>
    <name evidence="3" type="ORF">OJ996_13195</name>
</gene>
<protein>
    <recommendedName>
        <fullName evidence="5">Cadherin domain-containing protein</fullName>
    </recommendedName>
</protein>
<feature type="chain" id="PRO_5047136659" description="Cadherin domain-containing protein" evidence="2">
    <location>
        <begin position="21"/>
        <end position="792"/>
    </location>
</feature>
<keyword evidence="4" id="KW-1185">Reference proteome</keyword>
<feature type="compositionally biased region" description="Polar residues" evidence="1">
    <location>
        <begin position="459"/>
        <end position="470"/>
    </location>
</feature>
<evidence type="ECO:0000313" key="3">
    <source>
        <dbReference type="EMBL" id="MCW1914538.1"/>
    </source>
</evidence>
<evidence type="ECO:0000313" key="4">
    <source>
        <dbReference type="Proteomes" id="UP001165653"/>
    </source>
</evidence>
<reference evidence="3" key="1">
    <citation type="submission" date="2022-10" db="EMBL/GenBank/DDBJ databases">
        <title>Luteolibacter sp. GHJ8, whole genome shotgun sequencing project.</title>
        <authorList>
            <person name="Zhao G."/>
            <person name="Shen L."/>
        </authorList>
    </citation>
    <scope>NUCLEOTIDE SEQUENCE</scope>
    <source>
        <strain evidence="3">GHJ8</strain>
    </source>
</reference>
<dbReference type="Proteomes" id="UP001165653">
    <property type="component" value="Unassembled WGS sequence"/>
</dbReference>
<proteinExistence type="predicted"/>